<comment type="caution">
    <text evidence="2">The sequence shown here is derived from an EMBL/GenBank/DDBJ whole genome shotgun (WGS) entry which is preliminary data.</text>
</comment>
<gene>
    <name evidence="2" type="ORF">FIM25_02430</name>
</gene>
<evidence type="ECO:0000313" key="2">
    <source>
        <dbReference type="EMBL" id="TYT75784.1"/>
    </source>
</evidence>
<feature type="region of interest" description="Disordered" evidence="1">
    <location>
        <begin position="178"/>
        <end position="206"/>
    </location>
</feature>
<name>A0A5Q4VDK5_9BACT</name>
<evidence type="ECO:0000256" key="1">
    <source>
        <dbReference type="SAM" id="MobiDB-lite"/>
    </source>
</evidence>
<dbReference type="OrthoDB" id="9812722at2"/>
<evidence type="ECO:0008006" key="4">
    <source>
        <dbReference type="Google" id="ProtNLM"/>
    </source>
</evidence>
<feature type="compositionally biased region" description="Basic and acidic residues" evidence="1">
    <location>
        <begin position="178"/>
        <end position="196"/>
    </location>
</feature>
<evidence type="ECO:0000313" key="3">
    <source>
        <dbReference type="Proteomes" id="UP000321899"/>
    </source>
</evidence>
<protein>
    <recommendedName>
        <fullName evidence="4">SprA-related family protein</fullName>
    </recommendedName>
</protein>
<proteinExistence type="predicted"/>
<reference evidence="2 3" key="1">
    <citation type="submission" date="2019-06" db="EMBL/GenBank/DDBJ databases">
        <title>Desulfobotulus mexicanus sp. nov., a novel sulfate-reducing bacterium isolated from the sediment of an alkaline crater lake in Mexico.</title>
        <authorList>
            <person name="Hirschler-Rea A."/>
        </authorList>
    </citation>
    <scope>NUCLEOTIDE SEQUENCE [LARGE SCALE GENOMIC DNA]</scope>
    <source>
        <strain evidence="2 3">PAR22N</strain>
    </source>
</reference>
<dbReference type="Proteomes" id="UP000321899">
    <property type="component" value="Unassembled WGS sequence"/>
</dbReference>
<dbReference type="InterPro" id="IPR021973">
    <property type="entry name" value="SprA-related"/>
</dbReference>
<dbReference type="EMBL" id="VDMB01000002">
    <property type="protein sequence ID" value="TYT75784.1"/>
    <property type="molecule type" value="Genomic_DNA"/>
</dbReference>
<dbReference type="Pfam" id="PF12118">
    <property type="entry name" value="SprA-related"/>
    <property type="match status" value="1"/>
</dbReference>
<sequence>MEIQTAIHIQPESYTGPRIQKGETSGRTQPAAPVALRPEISPDKEEKENTGSSTTLARLTPAQMRMLSELKSRDQEVRAHEQAHVAAGGGHVSGGIRYDYQKGPDGRMYAIGGEVSIDVSPVPGDPEATARKMEQVRRAALAPMDPSPQDRNVATRATMIRSDALQEIALMQMEERQNQAVKEGKAEEKPYGHTEIHPGSFFSIQA</sequence>
<keyword evidence="3" id="KW-1185">Reference proteome</keyword>
<accession>A0A5Q4VDK5</accession>
<organism evidence="2 3">
    <name type="scientific">Desulfobotulus mexicanus</name>
    <dbReference type="NCBI Taxonomy" id="2586642"/>
    <lineage>
        <taxon>Bacteria</taxon>
        <taxon>Pseudomonadati</taxon>
        <taxon>Thermodesulfobacteriota</taxon>
        <taxon>Desulfobacteria</taxon>
        <taxon>Desulfobacterales</taxon>
        <taxon>Desulfobacteraceae</taxon>
        <taxon>Desulfobotulus</taxon>
    </lineage>
</organism>
<feature type="compositionally biased region" description="Basic and acidic residues" evidence="1">
    <location>
        <begin position="40"/>
        <end position="49"/>
    </location>
</feature>
<feature type="region of interest" description="Disordered" evidence="1">
    <location>
        <begin position="1"/>
        <end position="55"/>
    </location>
</feature>
<dbReference type="RefSeq" id="WP_139445942.1">
    <property type="nucleotide sequence ID" value="NZ_VDMB01000002.1"/>
</dbReference>
<dbReference type="AlphaFoldDB" id="A0A5Q4VDK5"/>